<feature type="domain" description="Gliding motility-associated protein GldM N-terminal" evidence="2">
    <location>
        <begin position="33"/>
        <end position="216"/>
    </location>
</feature>
<dbReference type="EMBL" id="JQJC01000012">
    <property type="protein sequence ID" value="KGN95091.1"/>
    <property type="molecule type" value="Genomic_DNA"/>
</dbReference>
<keyword evidence="8" id="KW-1185">Reference proteome</keyword>
<dbReference type="RefSeq" id="WP_023938914.1">
    <property type="nucleotide sequence ID" value="NZ_FUXH01000001.1"/>
</dbReference>
<evidence type="ECO:0000259" key="1">
    <source>
        <dbReference type="Pfam" id="PF12080"/>
    </source>
</evidence>
<dbReference type="Pfam" id="PF12080">
    <property type="entry name" value="GldM_4th"/>
    <property type="match status" value="1"/>
</dbReference>
<name>A0A0A2FRV9_9PORP</name>
<dbReference type="EMBL" id="LS483447">
    <property type="protein sequence ID" value="SQH73324.1"/>
    <property type="molecule type" value="Genomic_DNA"/>
</dbReference>
<reference evidence="5 7" key="1">
    <citation type="submission" date="2014-08" db="EMBL/GenBank/DDBJ databases">
        <title>Porphyromonas crevioricanis strain:COT-253_OH1447 Genome sequencing.</title>
        <authorList>
            <person name="Wallis C."/>
            <person name="Deusch O."/>
            <person name="O'Flynn C."/>
            <person name="Davis I."/>
            <person name="Jospin G."/>
            <person name="Darling A.E."/>
            <person name="Coil D.A."/>
            <person name="Alexiev A."/>
            <person name="Horsfall A."/>
            <person name="Kirkwood N."/>
            <person name="Harris S."/>
            <person name="Eisen J.A."/>
        </authorList>
    </citation>
    <scope>NUCLEOTIDE SEQUENCE [LARGE SCALE GENOMIC DNA]</scope>
    <source>
        <strain evidence="7">COT-253 OH1447</strain>
        <strain evidence="5">COT-253_OH1447</strain>
    </source>
</reference>
<accession>A0A0A2FRV9</accession>
<reference evidence="6 8" key="2">
    <citation type="submission" date="2018-06" db="EMBL/GenBank/DDBJ databases">
        <authorList>
            <consortium name="Pathogen Informatics"/>
            <person name="Doyle S."/>
        </authorList>
    </citation>
    <scope>NUCLEOTIDE SEQUENCE [LARGE SCALE GENOMIC DNA]</scope>
    <source>
        <strain evidence="6 8">NCTC12858</strain>
    </source>
</reference>
<gene>
    <name evidence="5" type="ORF">HQ38_04760</name>
    <name evidence="6" type="ORF">NCTC12858_01178</name>
</gene>
<evidence type="ECO:0000313" key="7">
    <source>
        <dbReference type="Proteomes" id="UP000030136"/>
    </source>
</evidence>
<dbReference type="InterPro" id="IPR022719">
    <property type="entry name" value="Motility-assoc_prot_GldM_C"/>
</dbReference>
<dbReference type="KEGG" id="pcre:NCTC12858_01178"/>
<feature type="domain" description="Gliding motility-associated protein GldM C-terminal" evidence="1">
    <location>
        <begin position="402"/>
        <end position="517"/>
    </location>
</feature>
<dbReference type="Proteomes" id="UP000249300">
    <property type="component" value="Chromosome 1"/>
</dbReference>
<dbReference type="InterPro" id="IPR048405">
    <property type="entry name" value="GldM_Ig-like-1"/>
</dbReference>
<dbReference type="InterPro" id="IPR048406">
    <property type="entry name" value="GldM_Ig-like-2"/>
</dbReference>
<organism evidence="5 7">
    <name type="scientific">Porphyromonas crevioricanis</name>
    <dbReference type="NCBI Taxonomy" id="393921"/>
    <lineage>
        <taxon>Bacteria</taxon>
        <taxon>Pseudomonadati</taxon>
        <taxon>Bacteroidota</taxon>
        <taxon>Bacteroidia</taxon>
        <taxon>Bacteroidales</taxon>
        <taxon>Porphyromonadaceae</taxon>
        <taxon>Porphyromonas</taxon>
    </lineage>
</organism>
<evidence type="ECO:0000313" key="5">
    <source>
        <dbReference type="EMBL" id="KGN95091.1"/>
    </source>
</evidence>
<dbReference type="Pfam" id="PF21601">
    <property type="entry name" value="GldM_2nd"/>
    <property type="match status" value="1"/>
</dbReference>
<evidence type="ECO:0000313" key="8">
    <source>
        <dbReference type="Proteomes" id="UP000249300"/>
    </source>
</evidence>
<evidence type="ECO:0000259" key="4">
    <source>
        <dbReference type="Pfam" id="PF21602"/>
    </source>
</evidence>
<dbReference type="OrthoDB" id="1490890at2"/>
<feature type="domain" description="Gliding motility-associated protein GldM first immunoglobulin-like" evidence="3">
    <location>
        <begin position="220"/>
        <end position="314"/>
    </location>
</feature>
<dbReference type="AlphaFoldDB" id="A0A0A2FRV9"/>
<evidence type="ECO:0000313" key="6">
    <source>
        <dbReference type="EMBL" id="SQH73324.1"/>
    </source>
</evidence>
<dbReference type="InterPro" id="IPR022720">
    <property type="entry name" value="Motility-assoc_prot_GldM_N"/>
</dbReference>
<sequence>MSVGSGGNVNRQKMINLMYLVFIAMMALNVSSEVLEGFQKVDRGLDATIGGTDRRNLLLLEELRTAYASNPEKVRKWLERGEQIRKSSEDLCLFIEKIKSDIVRKSDGSTADVKDIKHKDDLEAASYVLLNPINGKGKALRQKIDDFRALSGKLVSDTAKLATIERMLDTQTSNRESSWEASLFESMPVSAAITMLTKIQSDVRFAEGEVLTNLLKSVDVGDYRVNLITAQVIPQSQVVMRGDTYRAQIVLSSVDSTLQPDIYVGGRQLPAESKGLFTSVAGAPGTYPVQGYVEMKRADGSSMRREFKSEYYVTEPMASVAPVLMNVLYAGIENPISIAVPGVPSQNVSVSMTNGQITKRGELWIARPAKVGTEVEITVSAKMTDGRVQTMTKNKLKVRALPDPTPYIEIKDAQGNPTRFKGGRIAKSQLLSAGGLKAAIDDNVLDVSYKVVKFATKFFDSMGNTIPEVSNGAEFSERQIRQIRSLQRGKPFYITDVQAIGPDGITRRITPMEVIVN</sequence>
<feature type="domain" description="Gliding motility-associated protein GldM second immunoglobulin-like" evidence="4">
    <location>
        <begin position="318"/>
        <end position="399"/>
    </location>
</feature>
<dbReference type="Pfam" id="PF12081">
    <property type="entry name" value="GldM_1st"/>
    <property type="match status" value="1"/>
</dbReference>
<dbReference type="Pfam" id="PF21602">
    <property type="entry name" value="GldM_3rd"/>
    <property type="match status" value="1"/>
</dbReference>
<dbReference type="STRING" id="393921.HQ45_02500"/>
<dbReference type="NCBIfam" id="TIGR03517">
    <property type="entry name" value="GldM_gliding"/>
    <property type="match status" value="1"/>
</dbReference>
<dbReference type="eggNOG" id="ENOG502Z7S0">
    <property type="taxonomic scope" value="Bacteria"/>
</dbReference>
<dbReference type="InterPro" id="IPR019859">
    <property type="entry name" value="Motility-assoc_prot_GldM"/>
</dbReference>
<protein>
    <submittedName>
        <fullName evidence="5">Gliding motility-associated protein GldM</fullName>
    </submittedName>
</protein>
<evidence type="ECO:0000259" key="3">
    <source>
        <dbReference type="Pfam" id="PF21601"/>
    </source>
</evidence>
<dbReference type="Proteomes" id="UP000030136">
    <property type="component" value="Unassembled WGS sequence"/>
</dbReference>
<evidence type="ECO:0000259" key="2">
    <source>
        <dbReference type="Pfam" id="PF12081"/>
    </source>
</evidence>
<proteinExistence type="predicted"/>